<proteinExistence type="inferred from homology"/>
<dbReference type="Pfam" id="PF07221">
    <property type="entry name" value="GlcNAc_2-epim"/>
    <property type="match status" value="1"/>
</dbReference>
<evidence type="ECO:0000256" key="2">
    <source>
        <dbReference type="ARBA" id="ARBA00023235"/>
    </source>
</evidence>
<dbReference type="InterPro" id="IPR008928">
    <property type="entry name" value="6-hairpin_glycosidase_sf"/>
</dbReference>
<evidence type="ECO:0000313" key="3">
    <source>
        <dbReference type="EMBL" id="RPE63323.1"/>
    </source>
</evidence>
<dbReference type="InterPro" id="IPR010819">
    <property type="entry name" value="AGE/CE"/>
</dbReference>
<protein>
    <submittedName>
        <fullName evidence="3">Mannose/cellobiose epimerase-like protein (N-acyl-D-glucosamine 2-epimerase family)</fullName>
    </submittedName>
</protein>
<dbReference type="AlphaFoldDB" id="A0A3N4TXQ6"/>
<reference evidence="3 4" key="1">
    <citation type="submission" date="2018-11" db="EMBL/GenBank/DDBJ databases">
        <title>Genomic Encyclopedia of Type Strains, Phase IV (KMG-IV): sequencing the most valuable type-strain genomes for metagenomic binning, comparative biology and taxonomic classification.</title>
        <authorList>
            <person name="Goeker M."/>
        </authorList>
    </citation>
    <scope>NUCLEOTIDE SEQUENCE [LARGE SCALE GENOMIC DNA]</scope>
    <source>
        <strain evidence="3 4">DSM 104731</strain>
    </source>
</reference>
<dbReference type="GO" id="GO:0005975">
    <property type="term" value="P:carbohydrate metabolic process"/>
    <property type="evidence" value="ECO:0007669"/>
    <property type="project" value="InterPro"/>
</dbReference>
<evidence type="ECO:0000313" key="4">
    <source>
        <dbReference type="Proteomes" id="UP000269689"/>
    </source>
</evidence>
<evidence type="ECO:0000256" key="1">
    <source>
        <dbReference type="ARBA" id="ARBA00008558"/>
    </source>
</evidence>
<sequence length="404" mass="45421">MIETPMTQRPYHRLWLLSQARTLFDFFGANARNPAGGFYTLDDNGNPLANQQQQLFDTCRMVHCFAAGHQLGHPGAMHMVDHGMSFLIEHHYDTTNGGFFWEVDQNGPTNAAKRAYGHAFVLLAAASAHEIRHPKAKQLCALAMHAIDTHFWDENAGALREEFNADWTGLKDYRGQNANMHTVEALMAAYEAFGDARYLSMAQRIADLIINRHARAANWVVIEHFNADWTPDLTYSGDPMFGPAGTTPGHALEWSRLLVQLWHLGDQSHAWMPTAAANLFHMACQTGWDQTNGGFYYTLDFKNQPDQRVRIWWPACEGVAAAAALQTAFEDTKAQHWYAEIWAVISRDFIDPNGGWWPVPQNAVEMDEHPFQGKPDLYHSVQACLLPLLPPSSGLLKGLLKVLL</sequence>
<keyword evidence="4" id="KW-1185">Reference proteome</keyword>
<comment type="caution">
    <text evidence="3">The sequence shown here is derived from an EMBL/GenBank/DDBJ whole genome shotgun (WGS) entry which is preliminary data.</text>
</comment>
<dbReference type="InterPro" id="IPR012341">
    <property type="entry name" value="6hp_glycosidase-like_sf"/>
</dbReference>
<dbReference type="OrthoDB" id="9806359at2"/>
<dbReference type="SUPFAM" id="SSF48208">
    <property type="entry name" value="Six-hairpin glycosidases"/>
    <property type="match status" value="1"/>
</dbReference>
<dbReference type="PANTHER" id="PTHR15108">
    <property type="entry name" value="N-ACYLGLUCOSAMINE-2-EPIMERASE"/>
    <property type="match status" value="1"/>
</dbReference>
<dbReference type="GO" id="GO:0016853">
    <property type="term" value="F:isomerase activity"/>
    <property type="evidence" value="ECO:0007669"/>
    <property type="project" value="UniProtKB-KW"/>
</dbReference>
<organism evidence="3 4">
    <name type="scientific">Pacificibacter maritimus</name>
    <dbReference type="NCBI Taxonomy" id="762213"/>
    <lineage>
        <taxon>Bacteria</taxon>
        <taxon>Pseudomonadati</taxon>
        <taxon>Pseudomonadota</taxon>
        <taxon>Alphaproteobacteria</taxon>
        <taxon>Rhodobacterales</taxon>
        <taxon>Roseobacteraceae</taxon>
        <taxon>Pacificibacter</taxon>
    </lineage>
</organism>
<name>A0A3N4TXQ6_9RHOB</name>
<keyword evidence="2" id="KW-0413">Isomerase</keyword>
<dbReference type="Gene3D" id="1.50.10.10">
    <property type="match status" value="1"/>
</dbReference>
<comment type="similarity">
    <text evidence="1">Belongs to the N-acylglucosamine 2-epimerase family.</text>
</comment>
<gene>
    <name evidence="3" type="ORF">EDD53_2924</name>
</gene>
<dbReference type="Proteomes" id="UP000269689">
    <property type="component" value="Unassembled WGS sequence"/>
</dbReference>
<dbReference type="EMBL" id="RKQK01000005">
    <property type="protein sequence ID" value="RPE63323.1"/>
    <property type="molecule type" value="Genomic_DNA"/>
</dbReference>
<accession>A0A3N4TXQ6</accession>